<proteinExistence type="predicted"/>
<dbReference type="AlphaFoldDB" id="A0A0C3D254"/>
<dbReference type="InParanoid" id="A0A0C3D254"/>
<dbReference type="EMBL" id="KN822414">
    <property type="protein sequence ID" value="KIM50484.1"/>
    <property type="molecule type" value="Genomic_DNA"/>
</dbReference>
<dbReference type="HOGENOM" id="CLU_2334882_0_0_1"/>
<accession>A0A0C3D254</accession>
<reference evidence="2" key="2">
    <citation type="submission" date="2015-01" db="EMBL/GenBank/DDBJ databases">
        <title>Evolutionary Origins and Diversification of the Mycorrhizal Mutualists.</title>
        <authorList>
            <consortium name="DOE Joint Genome Institute"/>
            <consortium name="Mycorrhizal Genomics Consortium"/>
            <person name="Kohler A."/>
            <person name="Kuo A."/>
            <person name="Nagy L.G."/>
            <person name="Floudas D."/>
            <person name="Copeland A."/>
            <person name="Barry K.W."/>
            <person name="Cichocki N."/>
            <person name="Veneault-Fourrey C."/>
            <person name="LaButti K."/>
            <person name="Lindquist E.A."/>
            <person name="Lipzen A."/>
            <person name="Lundell T."/>
            <person name="Morin E."/>
            <person name="Murat C."/>
            <person name="Riley R."/>
            <person name="Ohm R."/>
            <person name="Sun H."/>
            <person name="Tunlid A."/>
            <person name="Henrissat B."/>
            <person name="Grigoriev I.V."/>
            <person name="Hibbett D.S."/>
            <person name="Martin F."/>
        </authorList>
    </citation>
    <scope>NUCLEOTIDE SEQUENCE [LARGE SCALE GENOMIC DNA]</scope>
    <source>
        <strain evidence="2">Foug A</strain>
    </source>
</reference>
<keyword evidence="2" id="KW-1185">Reference proteome</keyword>
<gene>
    <name evidence="1" type="ORF">SCLCIDRAFT_34244</name>
</gene>
<protein>
    <submittedName>
        <fullName evidence="1">Uncharacterized protein</fullName>
    </submittedName>
</protein>
<evidence type="ECO:0000313" key="1">
    <source>
        <dbReference type="EMBL" id="KIM50484.1"/>
    </source>
</evidence>
<reference evidence="1 2" key="1">
    <citation type="submission" date="2014-04" db="EMBL/GenBank/DDBJ databases">
        <authorList>
            <consortium name="DOE Joint Genome Institute"/>
            <person name="Kuo A."/>
            <person name="Kohler A."/>
            <person name="Nagy L.G."/>
            <person name="Floudas D."/>
            <person name="Copeland A."/>
            <person name="Barry K.W."/>
            <person name="Cichocki N."/>
            <person name="Veneault-Fourrey C."/>
            <person name="LaButti K."/>
            <person name="Lindquist E.A."/>
            <person name="Lipzen A."/>
            <person name="Lundell T."/>
            <person name="Morin E."/>
            <person name="Murat C."/>
            <person name="Sun H."/>
            <person name="Tunlid A."/>
            <person name="Henrissat B."/>
            <person name="Grigoriev I.V."/>
            <person name="Hibbett D.S."/>
            <person name="Martin F."/>
            <person name="Nordberg H.P."/>
            <person name="Cantor M.N."/>
            <person name="Hua S.X."/>
        </authorList>
    </citation>
    <scope>NUCLEOTIDE SEQUENCE [LARGE SCALE GENOMIC DNA]</scope>
    <source>
        <strain evidence="1 2">Foug A</strain>
    </source>
</reference>
<dbReference type="Proteomes" id="UP000053989">
    <property type="component" value="Unassembled WGS sequence"/>
</dbReference>
<name>A0A0C3D254_9AGAM</name>
<evidence type="ECO:0000313" key="2">
    <source>
        <dbReference type="Proteomes" id="UP000053989"/>
    </source>
</evidence>
<sequence length="98" mass="11822">MIEELQTAWEEKCRVPQYQMYSAALDGVLRKIRKYYTKFNEKSVYVLSLILHLYYKLTYIRMAWGSSEEQKQEHEAGNPNAKDWHDKALQVIERMMEE</sequence>
<organism evidence="1 2">
    <name type="scientific">Scleroderma citrinum Foug A</name>
    <dbReference type="NCBI Taxonomy" id="1036808"/>
    <lineage>
        <taxon>Eukaryota</taxon>
        <taxon>Fungi</taxon>
        <taxon>Dikarya</taxon>
        <taxon>Basidiomycota</taxon>
        <taxon>Agaricomycotina</taxon>
        <taxon>Agaricomycetes</taxon>
        <taxon>Agaricomycetidae</taxon>
        <taxon>Boletales</taxon>
        <taxon>Sclerodermatineae</taxon>
        <taxon>Sclerodermataceae</taxon>
        <taxon>Scleroderma</taxon>
    </lineage>
</organism>
<dbReference type="OrthoDB" id="2661839at2759"/>